<dbReference type="Proteomes" id="UP000578352">
    <property type="component" value="Unassembled WGS sequence"/>
</dbReference>
<keyword evidence="3" id="KW-0805">Transcription regulation</keyword>
<dbReference type="RefSeq" id="WP_246312718.1">
    <property type="nucleotide sequence ID" value="NZ_BAABEH010000001.1"/>
</dbReference>
<evidence type="ECO:0000259" key="7">
    <source>
        <dbReference type="PROSITE" id="PS51000"/>
    </source>
</evidence>
<dbReference type="Gene3D" id="1.10.10.10">
    <property type="entry name" value="Winged helix-like DNA-binding domain superfamily/Winged helix DNA-binding domain"/>
    <property type="match status" value="1"/>
</dbReference>
<evidence type="ECO:0000313" key="8">
    <source>
        <dbReference type="EMBL" id="NYJ22748.1"/>
    </source>
</evidence>
<dbReference type="InterPro" id="IPR036390">
    <property type="entry name" value="WH_DNA-bd_sf"/>
</dbReference>
<evidence type="ECO:0000256" key="3">
    <source>
        <dbReference type="ARBA" id="ARBA00023015"/>
    </source>
</evidence>
<dbReference type="InterPro" id="IPR050313">
    <property type="entry name" value="Carb_Metab_HTH_regulators"/>
</dbReference>
<dbReference type="AlphaFoldDB" id="A0A853CR10"/>
<gene>
    <name evidence="8" type="ORF">HNR13_001035</name>
</gene>
<evidence type="ECO:0000256" key="4">
    <source>
        <dbReference type="ARBA" id="ARBA00023125"/>
    </source>
</evidence>
<evidence type="ECO:0000256" key="5">
    <source>
        <dbReference type="ARBA" id="ARBA00023163"/>
    </source>
</evidence>
<dbReference type="GO" id="GO:0003700">
    <property type="term" value="F:DNA-binding transcription factor activity"/>
    <property type="evidence" value="ECO:0007669"/>
    <property type="project" value="InterPro"/>
</dbReference>
<reference evidence="8 9" key="1">
    <citation type="submission" date="2020-07" db="EMBL/GenBank/DDBJ databases">
        <title>Sequencing the genomes of 1000 actinobacteria strains.</title>
        <authorList>
            <person name="Klenk H.-P."/>
        </authorList>
    </citation>
    <scope>NUCLEOTIDE SEQUENCE [LARGE SCALE GENOMIC DNA]</scope>
    <source>
        <strain evidence="8 9">DSM 15165</strain>
    </source>
</reference>
<sequence>MLTHQRETAIVERIRTAGSATVEELSALLDVSGTTVRRDLERLELSGSVRRVHGGATLPEAGHDDLEDLDADAGEKRAIAAATADLIRDGDVVLLDIGHTTLAVARHLRDRPVTIVTNNLWILRVLGDDPVCTLILLGGAVGSKPGTVSGPLTEQMLALIHADVAVISSGGVRPDGSVVTDLNQEATIKHRMCRAADRTILVATSLKFPGDGAFQIASLHDFDIVVTTPGSGTATLEGAVGQGTRVVVAG</sequence>
<dbReference type="PROSITE" id="PS00894">
    <property type="entry name" value="HTH_DEOR_1"/>
    <property type="match status" value="1"/>
</dbReference>
<dbReference type="InterPro" id="IPR037171">
    <property type="entry name" value="NagB/RpiA_transferase-like"/>
</dbReference>
<proteinExistence type="predicted"/>
<protein>
    <recommendedName>
        <fullName evidence="1">Lactose phosphotransferase system repressor</fullName>
    </recommendedName>
</protein>
<dbReference type="Gene3D" id="3.40.50.1360">
    <property type="match status" value="1"/>
</dbReference>
<comment type="function">
    <text evidence="6">Repressor of the lactose catabolism operon. Galactose-6-phosphate is the inducer.</text>
</comment>
<dbReference type="InterPro" id="IPR014036">
    <property type="entry name" value="DeoR-like_C"/>
</dbReference>
<dbReference type="PRINTS" id="PR00037">
    <property type="entry name" value="HTHLACR"/>
</dbReference>
<accession>A0A853CR10</accession>
<dbReference type="InterPro" id="IPR018356">
    <property type="entry name" value="Tscrpt_reg_HTH_DeoR_CS"/>
</dbReference>
<dbReference type="Pfam" id="PF00455">
    <property type="entry name" value="DeoRC"/>
    <property type="match status" value="1"/>
</dbReference>
<dbReference type="Pfam" id="PF08220">
    <property type="entry name" value="HTH_DeoR"/>
    <property type="match status" value="1"/>
</dbReference>
<dbReference type="SUPFAM" id="SSF46785">
    <property type="entry name" value="Winged helix' DNA-binding domain"/>
    <property type="match status" value="1"/>
</dbReference>
<keyword evidence="5" id="KW-0804">Transcription</keyword>
<dbReference type="SMART" id="SM00420">
    <property type="entry name" value="HTH_DEOR"/>
    <property type="match status" value="1"/>
</dbReference>
<name>A0A853CR10_9MICO</name>
<dbReference type="GO" id="GO:0003677">
    <property type="term" value="F:DNA binding"/>
    <property type="evidence" value="ECO:0007669"/>
    <property type="project" value="UniProtKB-KW"/>
</dbReference>
<dbReference type="EMBL" id="JACCFL010000001">
    <property type="protein sequence ID" value="NYJ22748.1"/>
    <property type="molecule type" value="Genomic_DNA"/>
</dbReference>
<dbReference type="PANTHER" id="PTHR30363:SF4">
    <property type="entry name" value="GLYCEROL-3-PHOSPHATE REGULON REPRESSOR"/>
    <property type="match status" value="1"/>
</dbReference>
<evidence type="ECO:0000256" key="6">
    <source>
        <dbReference type="ARBA" id="ARBA00024937"/>
    </source>
</evidence>
<dbReference type="SMART" id="SM01134">
    <property type="entry name" value="DeoRC"/>
    <property type="match status" value="1"/>
</dbReference>
<dbReference type="InterPro" id="IPR001034">
    <property type="entry name" value="DeoR_HTH"/>
</dbReference>
<organism evidence="8 9">
    <name type="scientific">Leifsonia shinshuensis</name>
    <dbReference type="NCBI Taxonomy" id="150026"/>
    <lineage>
        <taxon>Bacteria</taxon>
        <taxon>Bacillati</taxon>
        <taxon>Actinomycetota</taxon>
        <taxon>Actinomycetes</taxon>
        <taxon>Micrococcales</taxon>
        <taxon>Microbacteriaceae</taxon>
        <taxon>Leifsonia</taxon>
    </lineage>
</organism>
<dbReference type="PANTHER" id="PTHR30363">
    <property type="entry name" value="HTH-TYPE TRANSCRIPTIONAL REGULATOR SRLR-RELATED"/>
    <property type="match status" value="1"/>
</dbReference>
<evidence type="ECO:0000313" key="9">
    <source>
        <dbReference type="Proteomes" id="UP000578352"/>
    </source>
</evidence>
<comment type="caution">
    <text evidence="8">The sequence shown here is derived from an EMBL/GenBank/DDBJ whole genome shotgun (WGS) entry which is preliminary data.</text>
</comment>
<evidence type="ECO:0000256" key="2">
    <source>
        <dbReference type="ARBA" id="ARBA00022491"/>
    </source>
</evidence>
<dbReference type="SUPFAM" id="SSF100950">
    <property type="entry name" value="NagB/RpiA/CoA transferase-like"/>
    <property type="match status" value="1"/>
</dbReference>
<keyword evidence="2" id="KW-0678">Repressor</keyword>
<dbReference type="PROSITE" id="PS51000">
    <property type="entry name" value="HTH_DEOR_2"/>
    <property type="match status" value="1"/>
</dbReference>
<dbReference type="InterPro" id="IPR036388">
    <property type="entry name" value="WH-like_DNA-bd_sf"/>
</dbReference>
<evidence type="ECO:0000256" key="1">
    <source>
        <dbReference type="ARBA" id="ARBA00021390"/>
    </source>
</evidence>
<feature type="domain" description="HTH deoR-type" evidence="7">
    <location>
        <begin position="3"/>
        <end position="58"/>
    </location>
</feature>
<keyword evidence="4" id="KW-0238">DNA-binding</keyword>